<dbReference type="OrthoDB" id="21449at2759"/>
<accession>A0A6P6AJC0</accession>
<dbReference type="KEGG" id="dzi:111310061"/>
<dbReference type="InterPro" id="IPR036427">
    <property type="entry name" value="Bromodomain-like_sf"/>
</dbReference>
<proteinExistence type="predicted"/>
<dbReference type="Proteomes" id="UP000515121">
    <property type="component" value="Unplaced"/>
</dbReference>
<dbReference type="InterPro" id="IPR001487">
    <property type="entry name" value="Bromodomain"/>
</dbReference>
<dbReference type="PROSITE" id="PS50014">
    <property type="entry name" value="BROMODOMAIN_2"/>
    <property type="match status" value="1"/>
</dbReference>
<dbReference type="PRINTS" id="PR00503">
    <property type="entry name" value="BROMODOMAIN"/>
</dbReference>
<sequence>MLSGEYRRSPRIVELDARKAQESRSQNMANVICEVMDVEELDKGQDILKQKRGRKKVKVRAVQDLVVNSVEYKDQKTDTGNDEDHLINAANVPSRAATPEKSKLELLLGILQRRDTHKIFAEPVNAEEVEFYYDVIKEPMDFGTIAKKLNEGSYQTLEEFEVCFQNGCLSICLITYFWAGEDFHVVPELRNQIAFSCFF</sequence>
<reference evidence="5" key="1">
    <citation type="submission" date="2025-08" db="UniProtKB">
        <authorList>
            <consortium name="RefSeq"/>
        </authorList>
    </citation>
    <scope>IDENTIFICATION</scope>
    <source>
        <tissue evidence="5">Fruit stalk</tissue>
    </source>
</reference>
<dbReference type="SUPFAM" id="SSF47370">
    <property type="entry name" value="Bromodomain"/>
    <property type="match status" value="1"/>
</dbReference>
<evidence type="ECO:0000313" key="5">
    <source>
        <dbReference type="RefSeq" id="XP_022764896.1"/>
    </source>
</evidence>
<dbReference type="AlphaFoldDB" id="A0A6P6AJC0"/>
<evidence type="ECO:0000313" key="4">
    <source>
        <dbReference type="Proteomes" id="UP000515121"/>
    </source>
</evidence>
<dbReference type="Pfam" id="PF00439">
    <property type="entry name" value="Bromodomain"/>
    <property type="match status" value="1"/>
</dbReference>
<keyword evidence="1 2" id="KW-0103">Bromodomain</keyword>
<evidence type="ECO:0000256" key="2">
    <source>
        <dbReference type="PROSITE-ProRule" id="PRU00035"/>
    </source>
</evidence>
<dbReference type="GeneID" id="111310061"/>
<dbReference type="Gene3D" id="1.20.920.10">
    <property type="entry name" value="Bromodomain-like"/>
    <property type="match status" value="1"/>
</dbReference>
<feature type="domain" description="Bromo" evidence="3">
    <location>
        <begin position="112"/>
        <end position="160"/>
    </location>
</feature>
<gene>
    <name evidence="5" type="primary">LOC111310061</name>
</gene>
<protein>
    <submittedName>
        <fullName evidence="5">Bromodomain-containing protein 9-like</fullName>
    </submittedName>
</protein>
<evidence type="ECO:0000256" key="1">
    <source>
        <dbReference type="ARBA" id="ARBA00023117"/>
    </source>
</evidence>
<dbReference type="PANTHER" id="PTHR22881:SF26">
    <property type="entry name" value="BROMODOMAIN CONTAINING PROTEIN, EXPRESSED"/>
    <property type="match status" value="1"/>
</dbReference>
<dbReference type="SMART" id="SM00297">
    <property type="entry name" value="BROMO"/>
    <property type="match status" value="1"/>
</dbReference>
<name>A0A6P6AJC0_DURZI</name>
<evidence type="ECO:0000259" key="3">
    <source>
        <dbReference type="PROSITE" id="PS50014"/>
    </source>
</evidence>
<keyword evidence="4" id="KW-1185">Reference proteome</keyword>
<organism evidence="4 5">
    <name type="scientific">Durio zibethinus</name>
    <name type="common">Durian</name>
    <dbReference type="NCBI Taxonomy" id="66656"/>
    <lineage>
        <taxon>Eukaryota</taxon>
        <taxon>Viridiplantae</taxon>
        <taxon>Streptophyta</taxon>
        <taxon>Embryophyta</taxon>
        <taxon>Tracheophyta</taxon>
        <taxon>Spermatophyta</taxon>
        <taxon>Magnoliopsida</taxon>
        <taxon>eudicotyledons</taxon>
        <taxon>Gunneridae</taxon>
        <taxon>Pentapetalae</taxon>
        <taxon>rosids</taxon>
        <taxon>malvids</taxon>
        <taxon>Malvales</taxon>
        <taxon>Malvaceae</taxon>
        <taxon>Helicteroideae</taxon>
        <taxon>Durio</taxon>
    </lineage>
</organism>
<dbReference type="PANTHER" id="PTHR22881">
    <property type="entry name" value="BROMODOMAIN CONTAINING PROTEIN"/>
    <property type="match status" value="1"/>
</dbReference>
<dbReference type="RefSeq" id="XP_022764896.1">
    <property type="nucleotide sequence ID" value="XM_022909161.1"/>
</dbReference>
<dbReference type="InterPro" id="IPR051831">
    <property type="entry name" value="Bromodomain_contain_prot"/>
</dbReference>